<dbReference type="EMBL" id="JBEGDP010000013">
    <property type="protein sequence ID" value="MEQ7848110.1"/>
    <property type="molecule type" value="Genomic_DNA"/>
</dbReference>
<sequence>MRLLASSAALTCVLLLAGGCGDAETVSDDTPGAATSSATTGATEGAGASPSGSASEGSEEPAGTVVPITIEGDTVSPEAQRLPVSLDETVTLEITADAPGEIHVHSTPEQELEYDEGTTDLELTFEQPGVVEVESHDLGLTILQLEVS</sequence>
<evidence type="ECO:0000256" key="1">
    <source>
        <dbReference type="SAM" id="MobiDB-lite"/>
    </source>
</evidence>
<evidence type="ECO:0000313" key="3">
    <source>
        <dbReference type="EMBL" id="MEQ7848110.1"/>
    </source>
</evidence>
<keyword evidence="2" id="KW-0732">Signal</keyword>
<dbReference type="SUPFAM" id="SSF49503">
    <property type="entry name" value="Cupredoxins"/>
    <property type="match status" value="1"/>
</dbReference>
<evidence type="ECO:0000313" key="4">
    <source>
        <dbReference type="Proteomes" id="UP001482520"/>
    </source>
</evidence>
<dbReference type="PROSITE" id="PS51257">
    <property type="entry name" value="PROKAR_LIPOPROTEIN"/>
    <property type="match status" value="1"/>
</dbReference>
<organism evidence="3 4">
    <name type="scientific">Nocardioides kribbensis</name>
    <dbReference type="NCBI Taxonomy" id="305517"/>
    <lineage>
        <taxon>Bacteria</taxon>
        <taxon>Bacillati</taxon>
        <taxon>Actinomycetota</taxon>
        <taxon>Actinomycetes</taxon>
        <taxon>Propionibacteriales</taxon>
        <taxon>Nocardioidaceae</taxon>
        <taxon>Nocardioides</taxon>
    </lineage>
</organism>
<dbReference type="RefSeq" id="WP_349804877.1">
    <property type="nucleotide sequence ID" value="NZ_JBEGDP010000013.1"/>
</dbReference>
<keyword evidence="4" id="KW-1185">Reference proteome</keyword>
<dbReference type="Proteomes" id="UP001482520">
    <property type="component" value="Unassembled WGS sequence"/>
</dbReference>
<evidence type="ECO:0000256" key="2">
    <source>
        <dbReference type="SAM" id="SignalP"/>
    </source>
</evidence>
<proteinExistence type="predicted"/>
<accession>A0ABV1P018</accession>
<gene>
    <name evidence="3" type="ORF">V6R90_12570</name>
</gene>
<dbReference type="InterPro" id="IPR008972">
    <property type="entry name" value="Cupredoxin"/>
</dbReference>
<feature type="region of interest" description="Disordered" evidence="1">
    <location>
        <begin position="26"/>
        <end position="65"/>
    </location>
</feature>
<reference evidence="3 4" key="1">
    <citation type="submission" date="2024-02" db="EMBL/GenBank/DDBJ databases">
        <title>Full genome sequence of Nocardioides kribbensis.</title>
        <authorList>
            <person name="Poletto B.L."/>
            <person name="Silva G."/>
            <person name="Galante D."/>
            <person name="Campos K.R."/>
            <person name="Santos M.B.N."/>
            <person name="Sacchi C.T."/>
        </authorList>
    </citation>
    <scope>NUCLEOTIDE SEQUENCE [LARGE SCALE GENOMIC DNA]</scope>
    <source>
        <strain evidence="3 4">O4R</strain>
    </source>
</reference>
<feature type="chain" id="PRO_5046199646" description="EfeO-type cupredoxin-like domain-containing protein" evidence="2">
    <location>
        <begin position="24"/>
        <end position="148"/>
    </location>
</feature>
<feature type="compositionally biased region" description="Low complexity" evidence="1">
    <location>
        <begin position="30"/>
        <end position="64"/>
    </location>
</feature>
<name>A0ABV1P018_9ACTN</name>
<evidence type="ECO:0008006" key="5">
    <source>
        <dbReference type="Google" id="ProtNLM"/>
    </source>
</evidence>
<comment type="caution">
    <text evidence="3">The sequence shown here is derived from an EMBL/GenBank/DDBJ whole genome shotgun (WGS) entry which is preliminary data.</text>
</comment>
<protein>
    <recommendedName>
        <fullName evidence="5">EfeO-type cupredoxin-like domain-containing protein</fullName>
    </recommendedName>
</protein>
<feature type="signal peptide" evidence="2">
    <location>
        <begin position="1"/>
        <end position="23"/>
    </location>
</feature>